<evidence type="ECO:0000313" key="1">
    <source>
        <dbReference type="EMBL" id="KAJ3835449.1"/>
    </source>
</evidence>
<keyword evidence="2" id="KW-1185">Reference proteome</keyword>
<evidence type="ECO:0000313" key="2">
    <source>
        <dbReference type="Proteomes" id="UP001163846"/>
    </source>
</evidence>
<dbReference type="AlphaFoldDB" id="A0AA38P377"/>
<dbReference type="Proteomes" id="UP001163846">
    <property type="component" value="Unassembled WGS sequence"/>
</dbReference>
<proteinExistence type="predicted"/>
<accession>A0AA38P377</accession>
<name>A0AA38P377_9AGAR</name>
<sequence length="484" mass="54350">MNRTEGHSMTMFPEELLAIIAKNVAYSLTLIECEVLKLPIYISVRNLLPLSMTSRQFRRICLPLLFTHVKLGREGDLKRLRDQCIDHEDFISFIRALSIDTGIGQEDIGLIPHLLPLLSGLVQLLLNQIPIHTKLLSVIHSHSLNRVVIDSIKYLPKQTDESNSSGLSKIILRHCGFPYRGVDPTDITLESYLGGGMQITHLSLNRPHLMDEGPQMGIFHGLRELKLYLHSMPTDLSWLPNFSRAHPLLQKITFTKMRFVRALSIDAILPFLEAVGQEGLATNMQVKAVALSRELEFSAEGSHDWRVTGMFLQINGSLERILYLASSFFPRISRLTVENGCCTINELIVALGLFSSLVVVGLSSTFSHIDFGIHQPWEDFSKAVDTHCLPIEAPKILGPMIWYASMIADRVPSIQALYIKEHGDDGPTSSTGCWGVRGYIDLQRINDYSSSNPEMLAHCLKYINYFTGSYRSPDLFPGSLLYSV</sequence>
<gene>
    <name evidence="1" type="ORF">F5878DRAFT_627878</name>
</gene>
<reference evidence="1" key="1">
    <citation type="submission" date="2022-08" db="EMBL/GenBank/DDBJ databases">
        <authorList>
            <consortium name="DOE Joint Genome Institute"/>
            <person name="Min B."/>
            <person name="Riley R."/>
            <person name="Sierra-Patev S."/>
            <person name="Naranjo-Ortiz M."/>
            <person name="Looney B."/>
            <person name="Konkel Z."/>
            <person name="Slot J.C."/>
            <person name="Sakamoto Y."/>
            <person name="Steenwyk J.L."/>
            <person name="Rokas A."/>
            <person name="Carro J."/>
            <person name="Camarero S."/>
            <person name="Ferreira P."/>
            <person name="Molpeceres G."/>
            <person name="Ruiz-Duenas F.J."/>
            <person name="Serrano A."/>
            <person name="Henrissat B."/>
            <person name="Drula E."/>
            <person name="Hughes K.W."/>
            <person name="Mata J.L."/>
            <person name="Ishikawa N.K."/>
            <person name="Vargas-Isla R."/>
            <person name="Ushijima S."/>
            <person name="Smith C.A."/>
            <person name="Ahrendt S."/>
            <person name="Andreopoulos W."/>
            <person name="He G."/>
            <person name="Labutti K."/>
            <person name="Lipzen A."/>
            <person name="Ng V."/>
            <person name="Sandor L."/>
            <person name="Barry K."/>
            <person name="Martinez A.T."/>
            <person name="Xiao Y."/>
            <person name="Gibbons J.G."/>
            <person name="Terashima K."/>
            <person name="Hibbett D.S."/>
            <person name="Grigoriev I.V."/>
        </authorList>
    </citation>
    <scope>NUCLEOTIDE SEQUENCE</scope>
    <source>
        <strain evidence="1">TFB9207</strain>
    </source>
</reference>
<organism evidence="1 2">
    <name type="scientific">Lentinula raphanica</name>
    <dbReference type="NCBI Taxonomy" id="153919"/>
    <lineage>
        <taxon>Eukaryota</taxon>
        <taxon>Fungi</taxon>
        <taxon>Dikarya</taxon>
        <taxon>Basidiomycota</taxon>
        <taxon>Agaricomycotina</taxon>
        <taxon>Agaricomycetes</taxon>
        <taxon>Agaricomycetidae</taxon>
        <taxon>Agaricales</taxon>
        <taxon>Marasmiineae</taxon>
        <taxon>Omphalotaceae</taxon>
        <taxon>Lentinula</taxon>
    </lineage>
</organism>
<comment type="caution">
    <text evidence="1">The sequence shown here is derived from an EMBL/GenBank/DDBJ whole genome shotgun (WGS) entry which is preliminary data.</text>
</comment>
<dbReference type="EMBL" id="MU806410">
    <property type="protein sequence ID" value="KAJ3835449.1"/>
    <property type="molecule type" value="Genomic_DNA"/>
</dbReference>
<protein>
    <submittedName>
        <fullName evidence="1">Uncharacterized protein</fullName>
    </submittedName>
</protein>